<keyword evidence="4" id="KW-0456">Lyase</keyword>
<evidence type="ECO:0000256" key="2">
    <source>
        <dbReference type="ARBA" id="ARBA00009473"/>
    </source>
</evidence>
<evidence type="ECO:0000256" key="5">
    <source>
        <dbReference type="ARBA" id="ARBA00023270"/>
    </source>
</evidence>
<evidence type="ECO:0000256" key="3">
    <source>
        <dbReference type="ARBA" id="ARBA00012515"/>
    </source>
</evidence>
<evidence type="ECO:0000256" key="7">
    <source>
        <dbReference type="ARBA" id="ARBA00032755"/>
    </source>
</evidence>
<comment type="pathway">
    <text evidence="1">Carbohydrate degradation; 2-deoxy-D-ribose 1-phosphate degradation; D-glyceraldehyde 3-phosphate and acetaldehyde from 2-deoxy-alpha-D-ribose 1-phosphate: step 2/2.</text>
</comment>
<dbReference type="Proteomes" id="UP000887562">
    <property type="component" value="Unplaced"/>
</dbReference>
<dbReference type="AlphaFoldDB" id="A0A915EY06"/>
<comment type="catalytic activity">
    <reaction evidence="8">
        <text>2-deoxy-D-ribose 5-phosphate = D-glyceraldehyde 3-phosphate + acetaldehyde</text>
        <dbReference type="Rhea" id="RHEA:12821"/>
        <dbReference type="ChEBI" id="CHEBI:15343"/>
        <dbReference type="ChEBI" id="CHEBI:59776"/>
        <dbReference type="ChEBI" id="CHEBI:62877"/>
        <dbReference type="EC" id="4.1.2.4"/>
    </reaction>
</comment>
<sequence length="359" mass="39166">MKSNTISAFDRDLVHSSVVDASNINVLAEDLSSIRLEGNPEIQWLLRTVGFIDLTTLAGDDTSANVHRLCAKAKRPLSTPILDKLSERYGMTPGEVRTAAVCVYPYQVKTALDYLERIGALYIPIAAVATGFPSGQYSLKSRLEEIRYAIDSGASEIDIVINRTLALEGRWRDLYDEICAMRTTCGNRTHLKTILAVGELGSYANVYAASMTCMLAGADFIKTSTGKESTVNATLPISVVMCRAIADFQDTYGIKVGYKPAGGLKTWKDALEFTALVHSMLGPDWVNREYFRIGASSLLGGIESRIYSLLHNTAPRSGDLALITRLKQSCAPGQQKARSAISLVPFKKYDGKGKGFSTR</sequence>
<evidence type="ECO:0000256" key="6">
    <source>
        <dbReference type="ARBA" id="ARBA00031814"/>
    </source>
</evidence>
<keyword evidence="9" id="KW-1185">Reference proteome</keyword>
<keyword evidence="5" id="KW-0704">Schiff base</keyword>
<organism evidence="9 10">
    <name type="scientific">Echinococcus canadensis</name>
    <dbReference type="NCBI Taxonomy" id="519352"/>
    <lineage>
        <taxon>Eukaryota</taxon>
        <taxon>Metazoa</taxon>
        <taxon>Spiralia</taxon>
        <taxon>Lophotrochozoa</taxon>
        <taxon>Platyhelminthes</taxon>
        <taxon>Cestoda</taxon>
        <taxon>Eucestoda</taxon>
        <taxon>Cyclophyllidea</taxon>
        <taxon>Taeniidae</taxon>
        <taxon>Echinococcus</taxon>
        <taxon>Echinococcus canadensis group</taxon>
    </lineage>
</organism>
<dbReference type="GO" id="GO:0005737">
    <property type="term" value="C:cytoplasm"/>
    <property type="evidence" value="ECO:0007669"/>
    <property type="project" value="InterPro"/>
</dbReference>
<dbReference type="PANTHER" id="PTHR10889:SF3">
    <property type="entry name" value="DEOXYRIBOSE-PHOSPHATE ALDOLASE"/>
    <property type="match status" value="1"/>
</dbReference>
<dbReference type="InterPro" id="IPR013785">
    <property type="entry name" value="Aldolase_TIM"/>
</dbReference>
<dbReference type="Gene3D" id="3.20.20.70">
    <property type="entry name" value="Aldolase class I"/>
    <property type="match status" value="1"/>
</dbReference>
<proteinExistence type="inferred from homology"/>
<dbReference type="GO" id="GO:0009264">
    <property type="term" value="P:deoxyribonucleotide catabolic process"/>
    <property type="evidence" value="ECO:0007669"/>
    <property type="project" value="InterPro"/>
</dbReference>
<dbReference type="SMART" id="SM01133">
    <property type="entry name" value="DeoC"/>
    <property type="match status" value="1"/>
</dbReference>
<dbReference type="SUPFAM" id="SSF51569">
    <property type="entry name" value="Aldolase"/>
    <property type="match status" value="1"/>
</dbReference>
<comment type="similarity">
    <text evidence="2">Belongs to the DeoC/FbaB aldolase family. DeoC type 2 subfamily.</text>
</comment>
<dbReference type="GO" id="GO:0016052">
    <property type="term" value="P:carbohydrate catabolic process"/>
    <property type="evidence" value="ECO:0007669"/>
    <property type="project" value="TreeGrafter"/>
</dbReference>
<dbReference type="InterPro" id="IPR011343">
    <property type="entry name" value="DeoC"/>
</dbReference>
<dbReference type="Pfam" id="PF01791">
    <property type="entry name" value="DeoC"/>
    <property type="match status" value="1"/>
</dbReference>
<evidence type="ECO:0000313" key="10">
    <source>
        <dbReference type="WBParaSite" id="maker-E.canG7_contigs_6152-snap-gene-0.55-mRNA-1"/>
    </source>
</evidence>
<reference evidence="10" key="1">
    <citation type="submission" date="2022-11" db="UniProtKB">
        <authorList>
            <consortium name="WormBaseParasite"/>
        </authorList>
    </citation>
    <scope>IDENTIFICATION</scope>
</reference>
<dbReference type="EC" id="4.1.2.4" evidence="3"/>
<dbReference type="PANTHER" id="PTHR10889">
    <property type="entry name" value="DEOXYRIBOSE-PHOSPHATE ALDOLASE"/>
    <property type="match status" value="1"/>
</dbReference>
<accession>A0A915EY06</accession>
<dbReference type="WBParaSite" id="maker-E.canG7_contigs_6152-snap-gene-0.55-mRNA-1">
    <property type="protein sequence ID" value="maker-E.canG7_contigs_6152-snap-gene-0.55-mRNA-1"/>
    <property type="gene ID" value="EcG7_03421"/>
</dbReference>
<dbReference type="GO" id="GO:0004139">
    <property type="term" value="F:deoxyribose-phosphate aldolase activity"/>
    <property type="evidence" value="ECO:0007669"/>
    <property type="project" value="UniProtKB-EC"/>
</dbReference>
<protein>
    <recommendedName>
        <fullName evidence="3">deoxyribose-phosphate aldolase</fullName>
        <ecNumber evidence="3">4.1.2.4</ecNumber>
    </recommendedName>
    <alternativeName>
        <fullName evidence="7">2-deoxy-D-ribose 5-phosphate aldolase</fullName>
    </alternativeName>
    <alternativeName>
        <fullName evidence="6">Phosphodeoxyriboaldolase</fullName>
    </alternativeName>
</protein>
<evidence type="ECO:0000256" key="1">
    <source>
        <dbReference type="ARBA" id="ARBA00004816"/>
    </source>
</evidence>
<evidence type="ECO:0000256" key="4">
    <source>
        <dbReference type="ARBA" id="ARBA00023239"/>
    </source>
</evidence>
<dbReference type="NCBIfam" id="TIGR00126">
    <property type="entry name" value="deoC"/>
    <property type="match status" value="1"/>
</dbReference>
<dbReference type="CDD" id="cd00959">
    <property type="entry name" value="DeoC"/>
    <property type="match status" value="1"/>
</dbReference>
<name>A0A915EY06_9CEST</name>
<evidence type="ECO:0000313" key="9">
    <source>
        <dbReference type="Proteomes" id="UP000887562"/>
    </source>
</evidence>
<evidence type="ECO:0000256" key="8">
    <source>
        <dbReference type="ARBA" id="ARBA00048791"/>
    </source>
</evidence>
<dbReference type="InterPro" id="IPR002915">
    <property type="entry name" value="DeoC/FbaB/LacD_aldolase"/>
</dbReference>